<dbReference type="Pfam" id="PF19114">
    <property type="entry name" value="EsV_1_7_cys"/>
    <property type="match status" value="3"/>
</dbReference>
<reference evidence="4" key="2">
    <citation type="submission" date="2012-11" db="EMBL/GenBank/DDBJ databases">
        <authorList>
            <person name="Kuo A."/>
            <person name="Curtis B.A."/>
            <person name="Tanifuji G."/>
            <person name="Burki F."/>
            <person name="Gruber A."/>
            <person name="Irimia M."/>
            <person name="Maruyama S."/>
            <person name="Arias M.C."/>
            <person name="Ball S.G."/>
            <person name="Gile G.H."/>
            <person name="Hirakawa Y."/>
            <person name="Hopkins J.F."/>
            <person name="Rensing S.A."/>
            <person name="Schmutz J."/>
            <person name="Symeonidi A."/>
            <person name="Elias M."/>
            <person name="Eveleigh R.J."/>
            <person name="Herman E.K."/>
            <person name="Klute M.J."/>
            <person name="Nakayama T."/>
            <person name="Obornik M."/>
            <person name="Reyes-Prieto A."/>
            <person name="Armbrust E.V."/>
            <person name="Aves S.J."/>
            <person name="Beiko R.G."/>
            <person name="Coutinho P."/>
            <person name="Dacks J.B."/>
            <person name="Durnford D.G."/>
            <person name="Fast N.M."/>
            <person name="Green B.R."/>
            <person name="Grisdale C."/>
            <person name="Hempe F."/>
            <person name="Henrissat B."/>
            <person name="Hoppner M.P."/>
            <person name="Ishida K.-I."/>
            <person name="Kim E."/>
            <person name="Koreny L."/>
            <person name="Kroth P.G."/>
            <person name="Liu Y."/>
            <person name="Malik S.-B."/>
            <person name="Maier U.G."/>
            <person name="McRose D."/>
            <person name="Mock T."/>
            <person name="Neilson J.A."/>
            <person name="Onodera N.T."/>
            <person name="Poole A.M."/>
            <person name="Pritham E.J."/>
            <person name="Richards T.A."/>
            <person name="Rocap G."/>
            <person name="Roy S.W."/>
            <person name="Sarai C."/>
            <person name="Schaack S."/>
            <person name="Shirato S."/>
            <person name="Slamovits C.H."/>
            <person name="Spencer D.F."/>
            <person name="Suzuki S."/>
            <person name="Worden A.Z."/>
            <person name="Zauner S."/>
            <person name="Barry K."/>
            <person name="Bell C."/>
            <person name="Bharti A.K."/>
            <person name="Crow J.A."/>
            <person name="Grimwood J."/>
            <person name="Kramer R."/>
            <person name="Lindquist E."/>
            <person name="Lucas S."/>
            <person name="Salamov A."/>
            <person name="McFadden G.I."/>
            <person name="Lane C.E."/>
            <person name="Keeling P.J."/>
            <person name="Gray M.W."/>
            <person name="Grigoriev I.V."/>
            <person name="Archibald J.M."/>
        </authorList>
    </citation>
    <scope>NUCLEOTIDE SEQUENCE</scope>
    <source>
        <strain evidence="4">CCMP2712</strain>
    </source>
</reference>
<evidence type="ECO:0000313" key="3">
    <source>
        <dbReference type="EnsemblProtists" id="EKX41361"/>
    </source>
</evidence>
<evidence type="ECO:0000313" key="2">
    <source>
        <dbReference type="EMBL" id="EKX41361.1"/>
    </source>
</evidence>
<accession>L1IYQ8</accession>
<dbReference type="SMART" id="SM01425">
    <property type="entry name" value="EsV_1_7"/>
    <property type="match status" value="1"/>
</dbReference>
<gene>
    <name evidence="2" type="ORF">GUITHDRAFT_112571</name>
</gene>
<dbReference type="RefSeq" id="XP_005828341.1">
    <property type="nucleotide sequence ID" value="XM_005828284.1"/>
</dbReference>
<keyword evidence="4" id="KW-1185">Reference proteome</keyword>
<dbReference type="EMBL" id="JH993024">
    <property type="protein sequence ID" value="EKX41361.1"/>
    <property type="molecule type" value="Genomic_DNA"/>
</dbReference>
<organism evidence="2">
    <name type="scientific">Guillardia theta (strain CCMP2712)</name>
    <name type="common">Cryptophyte</name>
    <dbReference type="NCBI Taxonomy" id="905079"/>
    <lineage>
        <taxon>Eukaryota</taxon>
        <taxon>Cryptophyceae</taxon>
        <taxon>Pyrenomonadales</taxon>
        <taxon>Geminigeraceae</taxon>
        <taxon>Guillardia</taxon>
    </lineage>
</organism>
<dbReference type="InterPro" id="IPR043822">
    <property type="entry name" value="EsV_1_7_cys"/>
</dbReference>
<dbReference type="PaxDb" id="55529-EKX41361"/>
<feature type="compositionally biased region" description="Basic and acidic residues" evidence="1">
    <location>
        <begin position="80"/>
        <end position="94"/>
    </location>
</feature>
<dbReference type="EnsemblProtists" id="EKX41361">
    <property type="protein sequence ID" value="EKX41361"/>
    <property type="gene ID" value="GUITHDRAFT_112571"/>
</dbReference>
<evidence type="ECO:0000313" key="4">
    <source>
        <dbReference type="Proteomes" id="UP000011087"/>
    </source>
</evidence>
<reference evidence="3" key="3">
    <citation type="submission" date="2015-06" db="UniProtKB">
        <authorList>
            <consortium name="EnsemblProtists"/>
        </authorList>
    </citation>
    <scope>IDENTIFICATION</scope>
</reference>
<reference evidence="2 4" key="1">
    <citation type="journal article" date="2012" name="Nature">
        <title>Algal genomes reveal evolutionary mosaicism and the fate of nucleomorphs.</title>
        <authorList>
            <consortium name="DOE Joint Genome Institute"/>
            <person name="Curtis B.A."/>
            <person name="Tanifuji G."/>
            <person name="Burki F."/>
            <person name="Gruber A."/>
            <person name="Irimia M."/>
            <person name="Maruyama S."/>
            <person name="Arias M.C."/>
            <person name="Ball S.G."/>
            <person name="Gile G.H."/>
            <person name="Hirakawa Y."/>
            <person name="Hopkins J.F."/>
            <person name="Kuo A."/>
            <person name="Rensing S.A."/>
            <person name="Schmutz J."/>
            <person name="Symeonidi A."/>
            <person name="Elias M."/>
            <person name="Eveleigh R.J."/>
            <person name="Herman E.K."/>
            <person name="Klute M.J."/>
            <person name="Nakayama T."/>
            <person name="Obornik M."/>
            <person name="Reyes-Prieto A."/>
            <person name="Armbrust E.V."/>
            <person name="Aves S.J."/>
            <person name="Beiko R.G."/>
            <person name="Coutinho P."/>
            <person name="Dacks J.B."/>
            <person name="Durnford D.G."/>
            <person name="Fast N.M."/>
            <person name="Green B.R."/>
            <person name="Grisdale C.J."/>
            <person name="Hempel F."/>
            <person name="Henrissat B."/>
            <person name="Hoppner M.P."/>
            <person name="Ishida K."/>
            <person name="Kim E."/>
            <person name="Koreny L."/>
            <person name="Kroth P.G."/>
            <person name="Liu Y."/>
            <person name="Malik S.B."/>
            <person name="Maier U.G."/>
            <person name="McRose D."/>
            <person name="Mock T."/>
            <person name="Neilson J.A."/>
            <person name="Onodera N.T."/>
            <person name="Poole A.M."/>
            <person name="Pritham E.J."/>
            <person name="Richards T.A."/>
            <person name="Rocap G."/>
            <person name="Roy S.W."/>
            <person name="Sarai C."/>
            <person name="Schaack S."/>
            <person name="Shirato S."/>
            <person name="Slamovits C.H."/>
            <person name="Spencer D.F."/>
            <person name="Suzuki S."/>
            <person name="Worden A.Z."/>
            <person name="Zauner S."/>
            <person name="Barry K."/>
            <person name="Bell C."/>
            <person name="Bharti A.K."/>
            <person name="Crow J.A."/>
            <person name="Grimwood J."/>
            <person name="Kramer R."/>
            <person name="Lindquist E."/>
            <person name="Lucas S."/>
            <person name="Salamov A."/>
            <person name="McFadden G.I."/>
            <person name="Lane C.E."/>
            <person name="Keeling P.J."/>
            <person name="Gray M.W."/>
            <person name="Grigoriev I.V."/>
            <person name="Archibald J.M."/>
        </authorList>
    </citation>
    <scope>NUCLEOTIDE SEQUENCE</scope>
    <source>
        <strain evidence="2 4">CCMP2712</strain>
    </source>
</reference>
<feature type="compositionally biased region" description="Basic residues" evidence="1">
    <location>
        <begin position="140"/>
        <end position="150"/>
    </location>
</feature>
<feature type="compositionally biased region" description="Polar residues" evidence="1">
    <location>
        <begin position="95"/>
        <end position="115"/>
    </location>
</feature>
<dbReference type="Proteomes" id="UP000011087">
    <property type="component" value="Unassembled WGS sequence"/>
</dbReference>
<sequence length="328" mass="36032">MQSRSLRVFAVLQKRLRDLWTHRSSHRLAFSAVALPGLATAGMERAAGSDERRRGQESKWAVEIVPPSSVASSKASLSSESEKTESLLRTDKAESSTAKSTSVDECTSDVSATSCRSDRNSETSRDESISAQTTVNATRRGGRRLHAGRKSNREPVYGLSTTRCIVANCTTYASYGDPVERLKLYVKEVGSIMIQTEASALASVRSIDIREQSISRIAFGCSSRATYGSVGNSTKSAGEDQRLCEAQNCKKIPAFGDPRSGSPRFCREHKLAFHVDVKNKKHMVDTIRTSRKNASHAARMENRVLMISSIDAMPNAWSFMNVFTHEAN</sequence>
<dbReference type="KEGG" id="gtt:GUITHDRAFT_112571"/>
<evidence type="ECO:0000256" key="1">
    <source>
        <dbReference type="SAM" id="MobiDB-lite"/>
    </source>
</evidence>
<protein>
    <submittedName>
        <fullName evidence="2 3">Uncharacterized protein</fullName>
    </submittedName>
</protein>
<dbReference type="GeneID" id="17298070"/>
<name>L1IYQ8_GUITC</name>
<feature type="region of interest" description="Disordered" evidence="1">
    <location>
        <begin position="71"/>
        <end position="152"/>
    </location>
</feature>
<proteinExistence type="predicted"/>
<dbReference type="HOGENOM" id="CLU_848508_0_0_1"/>
<feature type="compositionally biased region" description="Basic and acidic residues" evidence="1">
    <location>
        <begin position="116"/>
        <end position="128"/>
    </location>
</feature>
<dbReference type="AlphaFoldDB" id="L1IYQ8"/>